<sequence>MLFVAVFAFIACDPVQENIGNGGHISVDELKALSSVTVDKAASGLNGNVVTCSTSAPVNAKWTLGGKDLIGNYAWKKMKLGDHTVTLTALCADGTVVTADFPISCQEITNPLQKYWIYGEDPVAQPPFRPGAWDAAAMRFSDNEGKFKDINGNEGFLPYLSDDVYWGFKTLIFDISDATPDCAGRIMNGWWSARYDNDKDVQFTNGLWELPLTEAIAKDCARGNGGAGKDLDLMITSGSCQINAIYYEE</sequence>
<name>A0A1H5TKK5_XYLRU</name>
<dbReference type="EMBL" id="FNUV01000002">
    <property type="protein sequence ID" value="SEF63329.1"/>
    <property type="molecule type" value="Genomic_DNA"/>
</dbReference>
<dbReference type="Proteomes" id="UP000236735">
    <property type="component" value="Unassembled WGS sequence"/>
</dbReference>
<evidence type="ECO:0000313" key="1">
    <source>
        <dbReference type="EMBL" id="SEF63329.1"/>
    </source>
</evidence>
<protein>
    <submittedName>
        <fullName evidence="1">Uncharacterized protein</fullName>
    </submittedName>
</protein>
<evidence type="ECO:0000313" key="2">
    <source>
        <dbReference type="Proteomes" id="UP000236735"/>
    </source>
</evidence>
<dbReference type="AlphaFoldDB" id="A0A1H5TKK5"/>
<reference evidence="1 2" key="1">
    <citation type="submission" date="2016-10" db="EMBL/GenBank/DDBJ databases">
        <authorList>
            <person name="de Groot N.N."/>
        </authorList>
    </citation>
    <scope>NUCLEOTIDE SEQUENCE [LARGE SCALE GENOMIC DNA]</scope>
    <source>
        <strain evidence="1 2">AR32</strain>
    </source>
</reference>
<organism evidence="1 2">
    <name type="scientific">Xylanibacter ruminicola</name>
    <name type="common">Prevotella ruminicola</name>
    <dbReference type="NCBI Taxonomy" id="839"/>
    <lineage>
        <taxon>Bacteria</taxon>
        <taxon>Pseudomonadati</taxon>
        <taxon>Bacteroidota</taxon>
        <taxon>Bacteroidia</taxon>
        <taxon>Bacteroidales</taxon>
        <taxon>Prevotellaceae</taxon>
        <taxon>Xylanibacter</taxon>
    </lineage>
</organism>
<gene>
    <name evidence="1" type="ORF">SAMN05216354_1116</name>
</gene>
<accession>A0A1H5TKK5</accession>
<proteinExistence type="predicted"/>